<gene>
    <name evidence="1" type="ORF">OED52_13785</name>
</gene>
<accession>A0ACD4DDJ3</accession>
<proteinExistence type="predicted"/>
<organism evidence="1 2">
    <name type="scientific">Rhodococcus sacchari</name>
    <dbReference type="NCBI Taxonomy" id="2962047"/>
    <lineage>
        <taxon>Bacteria</taxon>
        <taxon>Bacillati</taxon>
        <taxon>Actinomycetota</taxon>
        <taxon>Actinomycetes</taxon>
        <taxon>Mycobacteriales</taxon>
        <taxon>Nocardiaceae</taxon>
        <taxon>Rhodococcus</taxon>
    </lineage>
</organism>
<reference evidence="1" key="1">
    <citation type="submission" date="2022-10" db="EMBL/GenBank/DDBJ databases">
        <title>Rhodococcus ferula Z13 complete genome.</title>
        <authorList>
            <person name="Long X."/>
            <person name="Zang M."/>
        </authorList>
    </citation>
    <scope>NUCLEOTIDE SEQUENCE</scope>
    <source>
        <strain evidence="1">Z13</strain>
    </source>
</reference>
<evidence type="ECO:0000313" key="1">
    <source>
        <dbReference type="EMBL" id="UYP17743.1"/>
    </source>
</evidence>
<protein>
    <submittedName>
        <fullName evidence="1">Uncharacterized protein</fullName>
    </submittedName>
</protein>
<dbReference type="EMBL" id="CP107551">
    <property type="protein sequence ID" value="UYP17743.1"/>
    <property type="molecule type" value="Genomic_DNA"/>
</dbReference>
<sequence>MTTEIAPLRVGARVKLKPGVSFGPIMELTVDRVFKNGWLEASSDNRSTRVKVRHQDVIVKPICSCWCSTCEDEYIDAMEQYDPRIMPTWDFIVCPDCGNKRCPKATHHDHTCTGSNAPGQKGSRYA</sequence>
<dbReference type="Proteomes" id="UP001156484">
    <property type="component" value="Chromosome"/>
</dbReference>
<evidence type="ECO:0000313" key="2">
    <source>
        <dbReference type="Proteomes" id="UP001156484"/>
    </source>
</evidence>
<name>A0ACD4DDJ3_9NOCA</name>
<keyword evidence="2" id="KW-1185">Reference proteome</keyword>